<sequence>MRSLGLTFLVISIFLTAASAAGVLAPAPAPVSSAEFIRASCENTMFPELCYQTLKGYANVVKKDLARLVKVSIGLTLTRAKFMSAYVENLIRQAQPEPPAATLLSVCVECYRDAEFYWRDSSKLMQRLSGNRKELRDQLNKVLSRISPVPTNEDDCTDAIESISDPALKAAVFGRADEARKGAFITFDLVATIVRQAEPMVP</sequence>
<keyword evidence="5" id="KW-1185">Reference proteome</keyword>
<dbReference type="InterPro" id="IPR051955">
    <property type="entry name" value="PME_Inhibitor"/>
</dbReference>
<dbReference type="SUPFAM" id="SSF101148">
    <property type="entry name" value="Plant invertase/pectin methylesterase inhibitor"/>
    <property type="match status" value="1"/>
</dbReference>
<evidence type="ECO:0000256" key="2">
    <source>
        <dbReference type="SAM" id="SignalP"/>
    </source>
</evidence>
<evidence type="ECO:0000313" key="5">
    <source>
        <dbReference type="Proteomes" id="UP001567538"/>
    </source>
</evidence>
<dbReference type="CDD" id="cd15798">
    <property type="entry name" value="PMEI-like_3"/>
    <property type="match status" value="1"/>
</dbReference>
<dbReference type="EMBL" id="JBEAFC010000005">
    <property type="protein sequence ID" value="KAL1556545.1"/>
    <property type="molecule type" value="Genomic_DNA"/>
</dbReference>
<reference evidence="4 5" key="1">
    <citation type="submission" date="2024-06" db="EMBL/GenBank/DDBJ databases">
        <title>A chromosome level genome sequence of Diviner's sage (Salvia divinorum).</title>
        <authorList>
            <person name="Ford S.A."/>
            <person name="Ro D.-K."/>
            <person name="Ness R.W."/>
            <person name="Phillips M.A."/>
        </authorList>
    </citation>
    <scope>NUCLEOTIDE SEQUENCE [LARGE SCALE GENOMIC DNA]</scope>
    <source>
        <strain evidence="4">SAF-2024a</strain>
        <tissue evidence="4">Leaf</tissue>
    </source>
</reference>
<dbReference type="InterPro" id="IPR006501">
    <property type="entry name" value="Pectinesterase_inhib_dom"/>
</dbReference>
<feature type="chain" id="PRO_5044842159" evidence="2">
    <location>
        <begin position="21"/>
        <end position="202"/>
    </location>
</feature>
<accession>A0ABD1HJB4</accession>
<name>A0ABD1HJB4_SALDI</name>
<dbReference type="SMART" id="SM00856">
    <property type="entry name" value="PMEI"/>
    <property type="match status" value="1"/>
</dbReference>
<organism evidence="4 5">
    <name type="scientific">Salvia divinorum</name>
    <name type="common">Maria pastora</name>
    <name type="synonym">Diviner's sage</name>
    <dbReference type="NCBI Taxonomy" id="28513"/>
    <lineage>
        <taxon>Eukaryota</taxon>
        <taxon>Viridiplantae</taxon>
        <taxon>Streptophyta</taxon>
        <taxon>Embryophyta</taxon>
        <taxon>Tracheophyta</taxon>
        <taxon>Spermatophyta</taxon>
        <taxon>Magnoliopsida</taxon>
        <taxon>eudicotyledons</taxon>
        <taxon>Gunneridae</taxon>
        <taxon>Pentapetalae</taxon>
        <taxon>asterids</taxon>
        <taxon>lamiids</taxon>
        <taxon>Lamiales</taxon>
        <taxon>Lamiaceae</taxon>
        <taxon>Nepetoideae</taxon>
        <taxon>Mentheae</taxon>
        <taxon>Salviinae</taxon>
        <taxon>Salvia</taxon>
        <taxon>Salvia subgen. Calosphace</taxon>
    </lineage>
</organism>
<evidence type="ECO:0000259" key="3">
    <source>
        <dbReference type="SMART" id="SM00856"/>
    </source>
</evidence>
<proteinExistence type="predicted"/>
<evidence type="ECO:0000313" key="4">
    <source>
        <dbReference type="EMBL" id="KAL1556545.1"/>
    </source>
</evidence>
<feature type="domain" description="Pectinesterase inhibitor" evidence="3">
    <location>
        <begin position="32"/>
        <end position="189"/>
    </location>
</feature>
<dbReference type="NCBIfam" id="TIGR01614">
    <property type="entry name" value="PME_inhib"/>
    <property type="match status" value="1"/>
</dbReference>
<dbReference type="AlphaFoldDB" id="A0ABD1HJB4"/>
<dbReference type="Pfam" id="PF04043">
    <property type="entry name" value="PMEI"/>
    <property type="match status" value="1"/>
</dbReference>
<dbReference type="Gene3D" id="1.20.140.40">
    <property type="entry name" value="Invertase/pectin methylesterase inhibitor family protein"/>
    <property type="match status" value="1"/>
</dbReference>
<keyword evidence="1 2" id="KW-0732">Signal</keyword>
<dbReference type="InterPro" id="IPR035513">
    <property type="entry name" value="Invertase/methylesterase_inhib"/>
</dbReference>
<comment type="caution">
    <text evidence="4">The sequence shown here is derived from an EMBL/GenBank/DDBJ whole genome shotgun (WGS) entry which is preliminary data.</text>
</comment>
<evidence type="ECO:0000256" key="1">
    <source>
        <dbReference type="ARBA" id="ARBA00022729"/>
    </source>
</evidence>
<protein>
    <submittedName>
        <fullName evidence="4">Pectinesterase inhibitor 7-like</fullName>
    </submittedName>
</protein>
<feature type="signal peptide" evidence="2">
    <location>
        <begin position="1"/>
        <end position="20"/>
    </location>
</feature>
<dbReference type="PANTHER" id="PTHR31080">
    <property type="entry name" value="PECTINESTERASE INHIBITOR-LIKE"/>
    <property type="match status" value="1"/>
</dbReference>
<gene>
    <name evidence="4" type="ORF">AAHA92_12152</name>
</gene>
<dbReference type="PANTHER" id="PTHR31080:SF64">
    <property type="entry name" value="PLANT INVERTASE_PECTIN METHYLESTERASE INHIBITOR SUPERFAMILY PROTEIN"/>
    <property type="match status" value="1"/>
</dbReference>
<dbReference type="Proteomes" id="UP001567538">
    <property type="component" value="Unassembled WGS sequence"/>
</dbReference>